<dbReference type="InterPro" id="IPR043128">
    <property type="entry name" value="Rev_trsase/Diguanyl_cyclase"/>
</dbReference>
<dbReference type="Gene3D" id="3.30.70.270">
    <property type="match status" value="1"/>
</dbReference>
<proteinExistence type="inferred from homology"/>
<evidence type="ECO:0000256" key="3">
    <source>
        <dbReference type="SAM" id="MobiDB-lite"/>
    </source>
</evidence>
<dbReference type="STRING" id="333673.A0A3M0L8W5"/>
<dbReference type="EC" id="3.1.26.4" evidence="2"/>
<gene>
    <name evidence="5" type="ORF">DUI87_02830</name>
</gene>
<sequence length="207" mass="22390">MLREYISPVVASLAPAGGKPSPYPDKGESDGATMEPTDITTTQVPAEPQGQSQPAAVAPVETKKSKNAGLSLLSPGGACSHLEPTAQGWKHSPTICHGLIQTALEKGEAPEHLQYINDIIMLGNMAMEMFEKGEKIIQILLEAGFAIKKSKVKGPAREIQFLGVKWQDGRHQIPTEVVNKITAMSPLTNKKDTSFPRCHRFLENAHS</sequence>
<feature type="domain" description="Reverse transcriptase" evidence="4">
    <location>
        <begin position="85"/>
        <end position="165"/>
    </location>
</feature>
<dbReference type="OrthoDB" id="9950135at2759"/>
<reference evidence="5 6" key="1">
    <citation type="submission" date="2018-07" db="EMBL/GenBank/DDBJ databases">
        <title>A high quality draft genome assembly of the barn swallow (H. rustica rustica).</title>
        <authorList>
            <person name="Formenti G."/>
            <person name="Chiara M."/>
            <person name="Poveda L."/>
            <person name="Francoijs K.-J."/>
            <person name="Bonisoli-Alquati A."/>
            <person name="Canova L."/>
            <person name="Gianfranceschi L."/>
            <person name="Horner D.S."/>
            <person name="Saino N."/>
        </authorList>
    </citation>
    <scope>NUCLEOTIDE SEQUENCE [LARGE SCALE GENOMIC DNA]</scope>
    <source>
        <strain evidence="5">Chelidonia</strain>
        <tissue evidence="5">Blood</tissue>
    </source>
</reference>
<comment type="caution">
    <text evidence="5">The sequence shown here is derived from an EMBL/GenBank/DDBJ whole genome shotgun (WGS) entry which is preliminary data.</text>
</comment>
<dbReference type="GO" id="GO:0004523">
    <property type="term" value="F:RNA-DNA hybrid ribonuclease activity"/>
    <property type="evidence" value="ECO:0007669"/>
    <property type="project" value="UniProtKB-EC"/>
</dbReference>
<dbReference type="PANTHER" id="PTHR33064">
    <property type="entry name" value="POL PROTEIN"/>
    <property type="match status" value="1"/>
</dbReference>
<evidence type="ECO:0000259" key="4">
    <source>
        <dbReference type="Pfam" id="PF00078"/>
    </source>
</evidence>
<feature type="compositionally biased region" description="Polar residues" evidence="3">
    <location>
        <begin position="38"/>
        <end position="54"/>
    </location>
</feature>
<protein>
    <recommendedName>
        <fullName evidence="2">ribonuclease H</fullName>
        <ecNumber evidence="2">3.1.26.4</ecNumber>
    </recommendedName>
</protein>
<dbReference type="InterPro" id="IPR000477">
    <property type="entry name" value="RT_dom"/>
</dbReference>
<evidence type="ECO:0000313" key="6">
    <source>
        <dbReference type="Proteomes" id="UP000269221"/>
    </source>
</evidence>
<accession>A0A3M0L8W5</accession>
<feature type="region of interest" description="Disordered" evidence="3">
    <location>
        <begin position="10"/>
        <end position="61"/>
    </location>
</feature>
<dbReference type="EMBL" id="QRBI01000093">
    <property type="protein sequence ID" value="RMC21959.1"/>
    <property type="molecule type" value="Genomic_DNA"/>
</dbReference>
<comment type="similarity">
    <text evidence="1">Belongs to the beta type-B retroviral polymerase family. HERV class-II K(HML-2) pol subfamily.</text>
</comment>
<dbReference type="Pfam" id="PF00078">
    <property type="entry name" value="RVT_1"/>
    <property type="match status" value="1"/>
</dbReference>
<evidence type="ECO:0000313" key="5">
    <source>
        <dbReference type="EMBL" id="RMC21959.1"/>
    </source>
</evidence>
<keyword evidence="6" id="KW-1185">Reference proteome</keyword>
<evidence type="ECO:0000256" key="2">
    <source>
        <dbReference type="ARBA" id="ARBA00012180"/>
    </source>
</evidence>
<dbReference type="InterPro" id="IPR051320">
    <property type="entry name" value="Viral_Replic_Matur_Polypro"/>
</dbReference>
<dbReference type="PANTHER" id="PTHR33064:SF29">
    <property type="entry name" value="PEPTIDASE A2 DOMAIN-CONTAINING PROTEIN-RELATED"/>
    <property type="match status" value="1"/>
</dbReference>
<dbReference type="SUPFAM" id="SSF56672">
    <property type="entry name" value="DNA/RNA polymerases"/>
    <property type="match status" value="1"/>
</dbReference>
<name>A0A3M0L8W5_HIRRU</name>
<dbReference type="InterPro" id="IPR043502">
    <property type="entry name" value="DNA/RNA_pol_sf"/>
</dbReference>
<evidence type="ECO:0000256" key="1">
    <source>
        <dbReference type="ARBA" id="ARBA00010879"/>
    </source>
</evidence>
<dbReference type="AlphaFoldDB" id="A0A3M0L8W5"/>
<dbReference type="Proteomes" id="UP000269221">
    <property type="component" value="Unassembled WGS sequence"/>
</dbReference>
<organism evidence="5 6">
    <name type="scientific">Hirundo rustica rustica</name>
    <dbReference type="NCBI Taxonomy" id="333673"/>
    <lineage>
        <taxon>Eukaryota</taxon>
        <taxon>Metazoa</taxon>
        <taxon>Chordata</taxon>
        <taxon>Craniata</taxon>
        <taxon>Vertebrata</taxon>
        <taxon>Euteleostomi</taxon>
        <taxon>Archelosauria</taxon>
        <taxon>Archosauria</taxon>
        <taxon>Dinosauria</taxon>
        <taxon>Saurischia</taxon>
        <taxon>Theropoda</taxon>
        <taxon>Coelurosauria</taxon>
        <taxon>Aves</taxon>
        <taxon>Neognathae</taxon>
        <taxon>Neoaves</taxon>
        <taxon>Telluraves</taxon>
        <taxon>Australaves</taxon>
        <taxon>Passeriformes</taxon>
        <taxon>Sylvioidea</taxon>
        <taxon>Hirundinidae</taxon>
        <taxon>Hirundo</taxon>
    </lineage>
</organism>